<name>A0AAN7P229_MYCAM</name>
<evidence type="ECO:0000259" key="2">
    <source>
        <dbReference type="Pfam" id="PF00078"/>
    </source>
</evidence>
<organism evidence="3 4">
    <name type="scientific">Mycteria americana</name>
    <name type="common">Wood stork</name>
    <dbReference type="NCBI Taxonomy" id="33587"/>
    <lineage>
        <taxon>Eukaryota</taxon>
        <taxon>Metazoa</taxon>
        <taxon>Chordata</taxon>
        <taxon>Craniata</taxon>
        <taxon>Vertebrata</taxon>
        <taxon>Euteleostomi</taxon>
        <taxon>Archelosauria</taxon>
        <taxon>Archosauria</taxon>
        <taxon>Dinosauria</taxon>
        <taxon>Saurischia</taxon>
        <taxon>Theropoda</taxon>
        <taxon>Coelurosauria</taxon>
        <taxon>Aves</taxon>
        <taxon>Neognathae</taxon>
        <taxon>Neoaves</taxon>
        <taxon>Aequornithes</taxon>
        <taxon>Ciconiiformes</taxon>
        <taxon>Ciconiidae</taxon>
        <taxon>Mycteria</taxon>
    </lineage>
</organism>
<proteinExistence type="predicted"/>
<dbReference type="PANTHER" id="PTHR33332">
    <property type="entry name" value="REVERSE TRANSCRIPTASE DOMAIN-CONTAINING PROTEIN"/>
    <property type="match status" value="1"/>
</dbReference>
<evidence type="ECO:0000313" key="3">
    <source>
        <dbReference type="EMBL" id="KAK4821226.1"/>
    </source>
</evidence>
<dbReference type="AlphaFoldDB" id="A0AAN7P229"/>
<evidence type="ECO:0000256" key="1">
    <source>
        <dbReference type="SAM" id="MobiDB-lite"/>
    </source>
</evidence>
<feature type="region of interest" description="Disordered" evidence="1">
    <location>
        <begin position="1"/>
        <end position="26"/>
    </location>
</feature>
<dbReference type="Pfam" id="PF00078">
    <property type="entry name" value="RVT_1"/>
    <property type="match status" value="1"/>
</dbReference>
<dbReference type="EMBL" id="JAUNZN010000005">
    <property type="protein sequence ID" value="KAK4821226.1"/>
    <property type="molecule type" value="Genomic_DNA"/>
</dbReference>
<accession>A0AAN7P229</accession>
<reference evidence="3 4" key="1">
    <citation type="journal article" date="2023" name="J. Hered.">
        <title>Chromosome-level genome of the wood stork (Mycteria americana) provides insight into avian chromosome evolution.</title>
        <authorList>
            <person name="Flamio R. Jr."/>
            <person name="Ramstad K.M."/>
        </authorList>
    </citation>
    <scope>NUCLEOTIDE SEQUENCE [LARGE SCALE GENOMIC DNA]</scope>
    <source>
        <strain evidence="3">JAX WOST 10</strain>
    </source>
</reference>
<keyword evidence="4" id="KW-1185">Reference proteome</keyword>
<dbReference type="InterPro" id="IPR043502">
    <property type="entry name" value="DNA/RNA_pol_sf"/>
</dbReference>
<protein>
    <recommendedName>
        <fullName evidence="2">Reverse transcriptase domain-containing protein</fullName>
    </recommendedName>
</protein>
<dbReference type="Proteomes" id="UP001333110">
    <property type="component" value="Unassembled WGS sequence"/>
</dbReference>
<dbReference type="InterPro" id="IPR000477">
    <property type="entry name" value="RT_dom"/>
</dbReference>
<evidence type="ECO:0000313" key="4">
    <source>
        <dbReference type="Proteomes" id="UP001333110"/>
    </source>
</evidence>
<comment type="caution">
    <text evidence="3">The sequence shown here is derived from an EMBL/GenBank/DDBJ whole genome shotgun (WGS) entry which is preliminary data.</text>
</comment>
<sequence length="141" mass="16073">MGWGELFGGDTKRGHSRKSLINHGNWEKCPKNEKVTPIFQKSKKEDPGNYRPVSFTSIPGKVMEQLILETISRHMNNKKIKINQHGFTKGKSCLTSLINFYNKMTGLVDEGRAVNAVCLDFSKAFDTVSHKILLEKLLMYR</sequence>
<feature type="domain" description="Reverse transcriptase" evidence="2">
    <location>
        <begin position="43"/>
        <end position="137"/>
    </location>
</feature>
<gene>
    <name evidence="3" type="ORF">QYF61_015794</name>
</gene>
<dbReference type="SUPFAM" id="SSF56672">
    <property type="entry name" value="DNA/RNA polymerases"/>
    <property type="match status" value="1"/>
</dbReference>